<gene>
    <name evidence="1" type="ORF">R4Z09_24565</name>
</gene>
<evidence type="ECO:0000313" key="1">
    <source>
        <dbReference type="EMBL" id="WVX80392.1"/>
    </source>
</evidence>
<proteinExistence type="predicted"/>
<sequence>MNYTHEMEKALHHAHGIGYEVYCQKPKERMKVENRREQEYSQSRKIFENFAKKQHHL</sequence>
<dbReference type="InterPro" id="IPR058676">
    <property type="entry name" value="YuzK"/>
</dbReference>
<dbReference type="RefSeq" id="WP_338449323.1">
    <property type="nucleotide sequence ID" value="NZ_CP137640.1"/>
</dbReference>
<dbReference type="EMBL" id="CP137640">
    <property type="protein sequence ID" value="WVX80392.1"/>
    <property type="molecule type" value="Genomic_DNA"/>
</dbReference>
<name>A0ABZ2CEF7_9BACI</name>
<protein>
    <submittedName>
        <fullName evidence="1">Uncharacterized protein</fullName>
    </submittedName>
</protein>
<accession>A0ABZ2CEF7</accession>
<keyword evidence="2" id="KW-1185">Reference proteome</keyword>
<dbReference type="Proteomes" id="UP001357223">
    <property type="component" value="Chromosome"/>
</dbReference>
<organism evidence="1 2">
    <name type="scientific">Niallia oryzisoli</name>
    <dbReference type="NCBI Taxonomy" id="1737571"/>
    <lineage>
        <taxon>Bacteria</taxon>
        <taxon>Bacillati</taxon>
        <taxon>Bacillota</taxon>
        <taxon>Bacilli</taxon>
        <taxon>Bacillales</taxon>
        <taxon>Bacillaceae</taxon>
        <taxon>Niallia</taxon>
    </lineage>
</organism>
<reference evidence="1 2" key="1">
    <citation type="submission" date="2023-10" db="EMBL/GenBank/DDBJ databases">
        <title>Niallia locisalis sp.nov. isolated from a salt pond sample.</title>
        <authorList>
            <person name="Li X.-J."/>
            <person name="Dong L."/>
        </authorList>
    </citation>
    <scope>NUCLEOTIDE SEQUENCE [LARGE SCALE GENOMIC DNA]</scope>
    <source>
        <strain evidence="1 2">DSM 29761</strain>
    </source>
</reference>
<dbReference type="Pfam" id="PF26149">
    <property type="entry name" value="YuzK"/>
    <property type="match status" value="1"/>
</dbReference>
<evidence type="ECO:0000313" key="2">
    <source>
        <dbReference type="Proteomes" id="UP001357223"/>
    </source>
</evidence>